<dbReference type="Proteomes" id="UP000182248">
    <property type="component" value="Unassembled WGS sequence"/>
</dbReference>
<dbReference type="EMBL" id="FPJE01000010">
    <property type="protein sequence ID" value="SFW52783.1"/>
    <property type="molecule type" value="Genomic_DNA"/>
</dbReference>
<evidence type="ECO:0000313" key="2">
    <source>
        <dbReference type="Proteomes" id="UP000182248"/>
    </source>
</evidence>
<protein>
    <recommendedName>
        <fullName evidence="3">Immunity protein 43</fullName>
    </recommendedName>
</protein>
<reference evidence="1 2" key="1">
    <citation type="submission" date="2016-11" db="EMBL/GenBank/DDBJ databases">
        <authorList>
            <person name="Jaros S."/>
            <person name="Januszkiewicz K."/>
            <person name="Wedrychowicz H."/>
        </authorList>
    </citation>
    <scope>NUCLEOTIDE SEQUENCE [LARGE SCALE GENOMIC DNA]</scope>
    <source>
        <strain evidence="1 2">CGMCC 1.12145</strain>
    </source>
</reference>
<sequence length="220" mass="26279">MNYYIYGWSDDLNVIGHYPQTKLREGYNPRNNGHFKVKPNVFPDFIPNLELDMHKKAKKTDFLGFSISNGIIVNKKCVQILEKHTLPHHHIYPIKVYQNGALLNYFWIHYIVNDFWDWLDIELSEAVIFDDKKIFEAVAPLDLNIPPDEFRNLEYFELPYHQHLRWDKIVFKKGFPYDLYQTRDVQILEIMSERLKETLEKENLTGFTTTLFNKTSMDNS</sequence>
<evidence type="ECO:0000313" key="1">
    <source>
        <dbReference type="EMBL" id="SFW52783.1"/>
    </source>
</evidence>
<keyword evidence="2" id="KW-1185">Reference proteome</keyword>
<organism evidence="1 2">
    <name type="scientific">Sinomicrobium oceani</name>
    <dbReference type="NCBI Taxonomy" id="1150368"/>
    <lineage>
        <taxon>Bacteria</taxon>
        <taxon>Pseudomonadati</taxon>
        <taxon>Bacteroidota</taxon>
        <taxon>Flavobacteriia</taxon>
        <taxon>Flavobacteriales</taxon>
        <taxon>Flavobacteriaceae</taxon>
        <taxon>Sinomicrobium</taxon>
    </lineage>
</organism>
<dbReference type="OrthoDB" id="824604at2"/>
<evidence type="ECO:0008006" key="3">
    <source>
        <dbReference type="Google" id="ProtNLM"/>
    </source>
</evidence>
<name>A0A1K1PYR4_9FLAO</name>
<accession>A0A1K1PYR4</accession>
<proteinExistence type="predicted"/>
<dbReference type="STRING" id="1150368.SAMN02927921_02155"/>
<gene>
    <name evidence="1" type="ORF">SAMN02927921_02155</name>
</gene>
<dbReference type="RefSeq" id="WP_072317368.1">
    <property type="nucleotide sequence ID" value="NZ_FPJE01000010.1"/>
</dbReference>
<dbReference type="AlphaFoldDB" id="A0A1K1PYR4"/>